<evidence type="ECO:0000313" key="12">
    <source>
        <dbReference type="EMBL" id="KAB0800355.1"/>
    </source>
</evidence>
<dbReference type="InterPro" id="IPR051501">
    <property type="entry name" value="eIF2B_alpha/beta/delta"/>
</dbReference>
<dbReference type="InterPro" id="IPR042528">
    <property type="entry name" value="elF-2B_alpha_N"/>
</dbReference>
<dbReference type="Gene3D" id="1.20.120.1070">
    <property type="entry name" value="Translation initiation factor eIF-2B, N-terminal domain"/>
    <property type="match status" value="1"/>
</dbReference>
<comment type="subunit">
    <text evidence="9">Component of the translation initiation factor 2B (eIF2B) complex which is a heterodecamer of two sets of five different subunits: alpha, beta, gamma, delta and epsilon. Subunits alpha, beta and delta comprise a regulatory subcomplex and subunits epsilon and gamma comprise a catalytic subcomplex. Within the complex, the hexameric regulatory complex resides at the center, with the two heterodimeric catalytic subcomplexes bound on opposite sides.</text>
</comment>
<dbReference type="OrthoDB" id="10249309at2759"/>
<evidence type="ECO:0000256" key="4">
    <source>
        <dbReference type="ARBA" id="ARBA00022540"/>
    </source>
</evidence>
<dbReference type="AlphaFoldDB" id="A0A1Y1L484"/>
<keyword evidence="3" id="KW-0963">Cytoplasm</keyword>
<reference evidence="11" key="1">
    <citation type="journal article" date="2016" name="Sci. Rep.">
        <title>Molecular characterization of firefly nuptial gifts: a multi-omics approach sheds light on postcopulatory sexual selection.</title>
        <authorList>
            <person name="Al-Wathiqui N."/>
            <person name="Fallon T.R."/>
            <person name="South A."/>
            <person name="Weng J.K."/>
            <person name="Lewis S.M."/>
        </authorList>
    </citation>
    <scope>NUCLEOTIDE SEQUENCE</scope>
</reference>
<protein>
    <recommendedName>
        <fullName evidence="7">Translation initiation factor eIF2B subunit alpha</fullName>
    </recommendedName>
    <alternativeName>
        <fullName evidence="8">eIF2B GDP-GTP exchange factor subunit alpha</fullName>
    </alternativeName>
</protein>
<keyword evidence="13" id="KW-1185">Reference proteome</keyword>
<dbReference type="FunCoup" id="A0A1Y1L484">
    <property type="interactions" value="2252"/>
</dbReference>
<evidence type="ECO:0000256" key="8">
    <source>
        <dbReference type="ARBA" id="ARBA00044236"/>
    </source>
</evidence>
<dbReference type="FunFam" id="3.40.50.10470:FF:000001">
    <property type="entry name" value="Translation initiation factor eIF-2B subunit alpha"/>
    <property type="match status" value="1"/>
</dbReference>
<evidence type="ECO:0000256" key="3">
    <source>
        <dbReference type="ARBA" id="ARBA00022490"/>
    </source>
</evidence>
<name>A0A1Y1L484_PHOPY</name>
<dbReference type="GO" id="GO:0005085">
    <property type="term" value="F:guanyl-nucleotide exchange factor activity"/>
    <property type="evidence" value="ECO:0007669"/>
    <property type="project" value="TreeGrafter"/>
</dbReference>
<reference evidence="12" key="3">
    <citation type="submission" date="2019-08" db="EMBL/GenBank/DDBJ databases">
        <authorList>
            <consortium name="Photinus pyralis genome working group"/>
            <person name="Fallon T.R."/>
            <person name="Sander Lower S.E."/>
            <person name="Weng J.-K."/>
        </authorList>
    </citation>
    <scope>NUCLEOTIDE SEQUENCE</scope>
    <source>
        <strain evidence="12">1611_PpyrPB1</strain>
        <tissue evidence="12">Whole body</tissue>
    </source>
</reference>
<dbReference type="GO" id="GO:0003743">
    <property type="term" value="F:translation initiation factor activity"/>
    <property type="evidence" value="ECO:0007669"/>
    <property type="project" value="UniProtKB-KW"/>
</dbReference>
<evidence type="ECO:0000313" key="11">
    <source>
        <dbReference type="EMBL" id="JAV67608.1"/>
    </source>
</evidence>
<comment type="subcellular location">
    <subcellularLocation>
        <location evidence="1">Cytoplasm</location>
        <location evidence="1">Cytosol</location>
    </subcellularLocation>
</comment>
<dbReference type="SUPFAM" id="SSF100950">
    <property type="entry name" value="NagB/RpiA/CoA transferase-like"/>
    <property type="match status" value="1"/>
</dbReference>
<dbReference type="EMBL" id="VVIM01000004">
    <property type="protein sequence ID" value="KAB0800355.1"/>
    <property type="molecule type" value="Genomic_DNA"/>
</dbReference>
<evidence type="ECO:0000313" key="13">
    <source>
        <dbReference type="Proteomes" id="UP000327044"/>
    </source>
</evidence>
<dbReference type="PANTHER" id="PTHR45860">
    <property type="entry name" value="TRANSLATION INITIATION FACTOR EIF-2B SUBUNIT ALPHA"/>
    <property type="match status" value="1"/>
</dbReference>
<proteinExistence type="inferred from homology"/>
<dbReference type="GO" id="GO:0005829">
    <property type="term" value="C:cytosol"/>
    <property type="evidence" value="ECO:0007669"/>
    <property type="project" value="UniProtKB-SubCell"/>
</dbReference>
<keyword evidence="5" id="KW-0648">Protein biosynthesis</keyword>
<sequence length="302" mass="33761">MLSESDVESYFLNILNKENDVSVSVAAIRTLMEIIKRGGSGTVQGLVEDLKRGMEITKNTNYPSAAITSSCELFRRFITLSINDSNTFAQCQNVMLDRGNLFLNKLNASRDKIKKLASQFIIDGCRILTHSRSRVVLHTLIEAAQQNKYFEVFVTMSAPDDSGERMYNDLREHKIQCTLITDAAIGYIMESIDFVMVGAEAVVESGGIVNKIGSYTMALSAKAMNKPFYVLTESVKFSRLFPLNQGDLPDEYKYLSVKRSGDLSKEHPLVDYTPPSYITLLFTDLGILTPSAVSDELIRLYL</sequence>
<dbReference type="Proteomes" id="UP000327044">
    <property type="component" value="Unassembled WGS sequence"/>
</dbReference>
<evidence type="ECO:0000256" key="1">
    <source>
        <dbReference type="ARBA" id="ARBA00004514"/>
    </source>
</evidence>
<evidence type="ECO:0000256" key="6">
    <source>
        <dbReference type="ARBA" id="ARBA00043898"/>
    </source>
</evidence>
<dbReference type="InterPro" id="IPR000649">
    <property type="entry name" value="IF-2B-related"/>
</dbReference>
<dbReference type="PANTHER" id="PTHR45860:SF1">
    <property type="entry name" value="TRANSLATION INITIATION FACTOR EIF-2B SUBUNIT ALPHA"/>
    <property type="match status" value="1"/>
</dbReference>
<dbReference type="Pfam" id="PF01008">
    <property type="entry name" value="IF-2B"/>
    <property type="match status" value="1"/>
</dbReference>
<comment type="function">
    <text evidence="6">Acts as a component of the translation initiation factor 2B (eIF2B) complex, which catalyzes the exchange of GDP for GTP on eukaryotic initiation factor 2 (eIF2) gamma subunit. Its guanine nucleotide exchange factor activity is repressed when bound to eIF2 complex phosphorylated on the alpha subunit, thereby limiting the amount of methionyl-initiator methionine tRNA available to the ribosome and consequently global translation is repressed.</text>
</comment>
<dbReference type="InterPro" id="IPR042529">
    <property type="entry name" value="IF_2B-like_C"/>
</dbReference>
<evidence type="ECO:0000256" key="7">
    <source>
        <dbReference type="ARBA" id="ARBA00044208"/>
    </source>
</evidence>
<evidence type="ECO:0000256" key="5">
    <source>
        <dbReference type="ARBA" id="ARBA00022917"/>
    </source>
</evidence>
<accession>A0A1Y1L484</accession>
<reference evidence="12 13" key="2">
    <citation type="journal article" date="2018" name="Elife">
        <title>Firefly genomes illuminate parallel origins of bioluminescence in beetles.</title>
        <authorList>
            <person name="Fallon T.R."/>
            <person name="Lower S.E."/>
            <person name="Chang C.H."/>
            <person name="Bessho-Uehara M."/>
            <person name="Martin G.J."/>
            <person name="Bewick A.J."/>
            <person name="Behringer M."/>
            <person name="Debat H.J."/>
            <person name="Wong I."/>
            <person name="Day J.C."/>
            <person name="Suvorov A."/>
            <person name="Silva C.J."/>
            <person name="Stanger-Hall K.F."/>
            <person name="Hall D.W."/>
            <person name="Schmitz R.J."/>
            <person name="Nelson D.R."/>
            <person name="Lewis S.M."/>
            <person name="Shigenobu S."/>
            <person name="Bybee S.M."/>
            <person name="Larracuente A.M."/>
            <person name="Oba Y."/>
            <person name="Weng J.K."/>
        </authorList>
    </citation>
    <scope>NUCLEOTIDE SEQUENCE [LARGE SCALE GENOMIC DNA]</scope>
    <source>
        <strain evidence="12">1611_PpyrPB1</strain>
        <tissue evidence="12">Whole body</tissue>
    </source>
</reference>
<dbReference type="InterPro" id="IPR037171">
    <property type="entry name" value="NagB/RpiA_transferase-like"/>
</dbReference>
<gene>
    <name evidence="12" type="ORF">PPYR_06095</name>
</gene>
<organism evidence="11">
    <name type="scientific">Photinus pyralis</name>
    <name type="common">Common eastern firefly</name>
    <name type="synonym">Lampyris pyralis</name>
    <dbReference type="NCBI Taxonomy" id="7054"/>
    <lineage>
        <taxon>Eukaryota</taxon>
        <taxon>Metazoa</taxon>
        <taxon>Ecdysozoa</taxon>
        <taxon>Arthropoda</taxon>
        <taxon>Hexapoda</taxon>
        <taxon>Insecta</taxon>
        <taxon>Pterygota</taxon>
        <taxon>Neoptera</taxon>
        <taxon>Endopterygota</taxon>
        <taxon>Coleoptera</taxon>
        <taxon>Polyphaga</taxon>
        <taxon>Elateriformia</taxon>
        <taxon>Elateroidea</taxon>
        <taxon>Lampyridae</taxon>
        <taxon>Lampyrinae</taxon>
        <taxon>Photinus</taxon>
    </lineage>
</organism>
<dbReference type="EMBL" id="GEZM01066975">
    <property type="protein sequence ID" value="JAV67608.1"/>
    <property type="molecule type" value="Transcribed_RNA"/>
</dbReference>
<keyword evidence="4" id="KW-0396">Initiation factor</keyword>
<dbReference type="GO" id="GO:0005851">
    <property type="term" value="C:eukaryotic translation initiation factor 2B complex"/>
    <property type="evidence" value="ECO:0007669"/>
    <property type="project" value="TreeGrafter"/>
</dbReference>
<evidence type="ECO:0000256" key="2">
    <source>
        <dbReference type="ARBA" id="ARBA00007251"/>
    </source>
</evidence>
<evidence type="ECO:0000256" key="9">
    <source>
        <dbReference type="ARBA" id="ARBA00046432"/>
    </source>
</evidence>
<dbReference type="Gene3D" id="3.40.50.10470">
    <property type="entry name" value="Translation initiation factor eif-2b, domain 2"/>
    <property type="match status" value="1"/>
</dbReference>
<dbReference type="InParanoid" id="A0A1Y1L484"/>
<evidence type="ECO:0000256" key="10">
    <source>
        <dbReference type="RuleBase" id="RU003814"/>
    </source>
</evidence>
<comment type="similarity">
    <text evidence="2 10">Belongs to the eIF-2B alpha/beta/delta subunits family.</text>
</comment>